<dbReference type="Pfam" id="PF01636">
    <property type="entry name" value="APH"/>
    <property type="match status" value="1"/>
</dbReference>
<evidence type="ECO:0000259" key="1">
    <source>
        <dbReference type="Pfam" id="PF01636"/>
    </source>
</evidence>
<dbReference type="RefSeq" id="WP_152119548.1">
    <property type="nucleotide sequence ID" value="NZ_QJOW01000002.1"/>
</dbReference>
<dbReference type="AlphaFoldDB" id="A0A5N5UDN8"/>
<dbReference type="InterPro" id="IPR011009">
    <property type="entry name" value="Kinase-like_dom_sf"/>
</dbReference>
<reference evidence="4 5" key="1">
    <citation type="submission" date="2019-10" db="EMBL/GenBank/DDBJ databases">
        <title>Unraveling microbial dark matter from salterns through culturing: the case of the genus Halosegnis.</title>
        <authorList>
            <person name="Duran-Viseras A."/>
            <person name="Andrei A.-S."/>
            <person name="Vera-Gargallo B."/>
            <person name="Ghai R."/>
            <person name="Sanchez-Porro C."/>
            <person name="Ventosa A."/>
        </authorList>
    </citation>
    <scope>NUCLEOTIDE SEQUENCE [LARGE SCALE GENOMIC DNA]</scope>
    <source>
        <strain evidence="3 4">F17-44</strain>
        <strain evidence="2 5">F18-79</strain>
    </source>
</reference>
<dbReference type="PANTHER" id="PTHR21310">
    <property type="entry name" value="AMINOGLYCOSIDE PHOSPHOTRANSFERASE-RELATED-RELATED"/>
    <property type="match status" value="1"/>
</dbReference>
<evidence type="ECO:0000313" key="4">
    <source>
        <dbReference type="Proteomes" id="UP000326302"/>
    </source>
</evidence>
<evidence type="ECO:0000313" key="3">
    <source>
        <dbReference type="EMBL" id="KAB7516660.1"/>
    </source>
</evidence>
<protein>
    <submittedName>
        <fullName evidence="3">Phosphotransferase</fullName>
    </submittedName>
</protein>
<dbReference type="Proteomes" id="UP000326865">
    <property type="component" value="Unassembled WGS sequence"/>
</dbReference>
<evidence type="ECO:0000313" key="5">
    <source>
        <dbReference type="Proteomes" id="UP000326865"/>
    </source>
</evidence>
<accession>A0A5N5UBU8</accession>
<sequence length="352" mass="39785">MSDDAIDFPTVAGMVAACRGDWTLDSFERVEQGTDFVARVACSTPNGERRAVLKATIAEWMAPEIARAEPRLFELVGRETEIPVPEVYGFVDRHDEYPAPFYLVEERPGENFEGRPEELLPAARERVIREAGGNLAALHELGEQPRVGRVGVSDGDLAILPTDHDADSERELFRAGIDETCDALADGTYFPDYADEPQRFVDLAEPLRETLHARAGALTAPEPPRYCHWDYRYGNLLVDSETGETTAVLDWANLSVREPAHNLASVESHLFDAYGQDTGGRASELRKLFRDSYESARDDWSFTPAKRDRMETYLLKCRTEAMACLPLWLEDATPREKAVREREHREYVEKYL</sequence>
<dbReference type="SUPFAM" id="SSF56112">
    <property type="entry name" value="Protein kinase-like (PK-like)"/>
    <property type="match status" value="1"/>
</dbReference>
<dbReference type="InterPro" id="IPR051678">
    <property type="entry name" value="AGP_Transferase"/>
</dbReference>
<dbReference type="OrthoDB" id="350437at2157"/>
<dbReference type="Gene3D" id="3.90.1200.10">
    <property type="match status" value="1"/>
</dbReference>
<dbReference type="InterPro" id="IPR002575">
    <property type="entry name" value="Aminoglycoside_PTrfase"/>
</dbReference>
<dbReference type="GO" id="GO:0016740">
    <property type="term" value="F:transferase activity"/>
    <property type="evidence" value="ECO:0007669"/>
    <property type="project" value="UniProtKB-KW"/>
</dbReference>
<dbReference type="EMBL" id="QKKZ01000001">
    <property type="protein sequence ID" value="KAB7516126.1"/>
    <property type="molecule type" value="Genomic_DNA"/>
</dbReference>
<evidence type="ECO:0000313" key="2">
    <source>
        <dbReference type="EMBL" id="KAB7516126.1"/>
    </source>
</evidence>
<proteinExistence type="predicted"/>
<name>A0A5N5UDN8_9EURY</name>
<comment type="caution">
    <text evidence="3">The sequence shown here is derived from an EMBL/GenBank/DDBJ whole genome shotgun (WGS) entry which is preliminary data.</text>
</comment>
<organism evidence="3 4">
    <name type="scientific">Halosegnis rubeus</name>
    <dbReference type="NCBI Taxonomy" id="2212850"/>
    <lineage>
        <taxon>Archaea</taxon>
        <taxon>Methanobacteriati</taxon>
        <taxon>Methanobacteriota</taxon>
        <taxon>Stenosarchaea group</taxon>
        <taxon>Halobacteria</taxon>
        <taxon>Halobacteriales</taxon>
        <taxon>Natronomonadaceae</taxon>
        <taxon>Halosegnis</taxon>
    </lineage>
</organism>
<dbReference type="Proteomes" id="UP000326302">
    <property type="component" value="Unassembled WGS sequence"/>
</dbReference>
<keyword evidence="3" id="KW-0808">Transferase</keyword>
<dbReference type="EMBL" id="QJOW01000002">
    <property type="protein sequence ID" value="KAB7516660.1"/>
    <property type="molecule type" value="Genomic_DNA"/>
</dbReference>
<keyword evidence="5" id="KW-1185">Reference proteome</keyword>
<accession>A0A5N5UDN8</accession>
<feature type="domain" description="Aminoglycoside phosphotransferase" evidence="1">
    <location>
        <begin position="31"/>
        <end position="269"/>
    </location>
</feature>
<gene>
    <name evidence="2" type="ORF">DM867_03020</name>
    <name evidence="3" type="ORF">DMP03_04625</name>
</gene>